<evidence type="ECO:0000313" key="1">
    <source>
        <dbReference type="EMBL" id="GFJ81000.1"/>
    </source>
</evidence>
<reference evidence="1 2" key="2">
    <citation type="submission" date="2020-03" db="EMBL/GenBank/DDBJ databases">
        <authorList>
            <person name="Ichikawa N."/>
            <person name="Kimura A."/>
            <person name="Kitahashi Y."/>
            <person name="Uohara A."/>
        </authorList>
    </citation>
    <scope>NUCLEOTIDE SEQUENCE [LARGE SCALE GENOMIC DNA]</scope>
    <source>
        <strain evidence="1 2">NBRC 108639</strain>
    </source>
</reference>
<dbReference type="Proteomes" id="UP000482800">
    <property type="component" value="Unassembled WGS sequence"/>
</dbReference>
<keyword evidence="2" id="KW-1185">Reference proteome</keyword>
<dbReference type="RefSeq" id="WP_173059554.1">
    <property type="nucleotide sequence ID" value="NZ_BAABGO010000028.1"/>
</dbReference>
<proteinExistence type="predicted"/>
<sequence length="142" mass="15938">MQDAAPIDAWLTHWLTAREQGFPEWSAATGRAADLDFSPESLLALEQVVRHRTPTKQALHDPAHADFVQGAIWYLGEVACRHRYAQWRYHPDLTGRSKNPYVGRPFVQQDGDGNDAIPLLELQAAVLSGESGVLVERFEVFD</sequence>
<evidence type="ECO:0000313" key="2">
    <source>
        <dbReference type="Proteomes" id="UP000482800"/>
    </source>
</evidence>
<name>A0A6V8KC34_9ACTN</name>
<reference evidence="1 2" key="1">
    <citation type="submission" date="2020-03" db="EMBL/GenBank/DDBJ databases">
        <title>Whole genome shotgun sequence of Phytohabitans houttuyneae NBRC 108639.</title>
        <authorList>
            <person name="Komaki H."/>
            <person name="Tamura T."/>
        </authorList>
    </citation>
    <scope>NUCLEOTIDE SEQUENCE [LARGE SCALE GENOMIC DNA]</scope>
    <source>
        <strain evidence="1 2">NBRC 108639</strain>
    </source>
</reference>
<dbReference type="EMBL" id="BLPF01000002">
    <property type="protein sequence ID" value="GFJ81000.1"/>
    <property type="molecule type" value="Genomic_DNA"/>
</dbReference>
<dbReference type="AlphaFoldDB" id="A0A6V8KC34"/>
<organism evidence="1 2">
    <name type="scientific">Phytohabitans houttuyneae</name>
    <dbReference type="NCBI Taxonomy" id="1076126"/>
    <lineage>
        <taxon>Bacteria</taxon>
        <taxon>Bacillati</taxon>
        <taxon>Actinomycetota</taxon>
        <taxon>Actinomycetes</taxon>
        <taxon>Micromonosporales</taxon>
        <taxon>Micromonosporaceae</taxon>
    </lineage>
</organism>
<comment type="caution">
    <text evidence="1">The sequence shown here is derived from an EMBL/GenBank/DDBJ whole genome shotgun (WGS) entry which is preliminary data.</text>
</comment>
<accession>A0A6V8KC34</accession>
<gene>
    <name evidence="1" type="ORF">Phou_051800</name>
</gene>
<protein>
    <submittedName>
        <fullName evidence="1">Uncharacterized protein</fullName>
    </submittedName>
</protein>